<name>A0ABS4GKN2_9BACL</name>
<dbReference type="GO" id="GO:0004148">
    <property type="term" value="F:dihydrolipoyl dehydrogenase (NADH) activity"/>
    <property type="evidence" value="ECO:0007669"/>
    <property type="project" value="UniProtKB-EC"/>
</dbReference>
<dbReference type="RefSeq" id="WP_209808935.1">
    <property type="nucleotide sequence ID" value="NZ_JAGGKT010000002.1"/>
</dbReference>
<dbReference type="EMBL" id="JAGGKT010000002">
    <property type="protein sequence ID" value="MBP1930811.1"/>
    <property type="molecule type" value="Genomic_DNA"/>
</dbReference>
<dbReference type="PRINTS" id="PR00411">
    <property type="entry name" value="PNDRDTASEI"/>
</dbReference>
<dbReference type="InterPro" id="IPR036188">
    <property type="entry name" value="FAD/NAD-bd_sf"/>
</dbReference>
<dbReference type="SUPFAM" id="SSF51905">
    <property type="entry name" value="FAD/NAD(P)-binding domain"/>
    <property type="match status" value="1"/>
</dbReference>
<dbReference type="Proteomes" id="UP001519343">
    <property type="component" value="Unassembled WGS sequence"/>
</dbReference>
<protein>
    <submittedName>
        <fullName evidence="1">Dihydrolipoamide dehydrogenase</fullName>
        <ecNumber evidence="1">1.8.1.4</ecNumber>
    </submittedName>
</protein>
<dbReference type="Gene3D" id="3.50.50.60">
    <property type="entry name" value="FAD/NAD(P)-binding domain"/>
    <property type="match status" value="1"/>
</dbReference>
<evidence type="ECO:0000313" key="2">
    <source>
        <dbReference type="Proteomes" id="UP001519343"/>
    </source>
</evidence>
<sequence length="46" mass="4922">MKKHYDMIIIGAGTVGFDGLREARSLGASVLLVEKEKVGGTCLNWG</sequence>
<comment type="caution">
    <text evidence="1">The sequence shown here is derived from an EMBL/GenBank/DDBJ whole genome shotgun (WGS) entry which is preliminary data.</text>
</comment>
<proteinExistence type="predicted"/>
<reference evidence="1 2" key="1">
    <citation type="submission" date="2021-03" db="EMBL/GenBank/DDBJ databases">
        <title>Genomic Encyclopedia of Type Strains, Phase IV (KMG-IV): sequencing the most valuable type-strain genomes for metagenomic binning, comparative biology and taxonomic classification.</title>
        <authorList>
            <person name="Goeker M."/>
        </authorList>
    </citation>
    <scope>NUCLEOTIDE SEQUENCE [LARGE SCALE GENOMIC DNA]</scope>
    <source>
        <strain evidence="1 2">DSM 24738</strain>
    </source>
</reference>
<gene>
    <name evidence="1" type="ORF">J2Z37_000808</name>
</gene>
<keyword evidence="1" id="KW-0560">Oxidoreductase</keyword>
<accession>A0ABS4GKN2</accession>
<keyword evidence="2" id="KW-1185">Reference proteome</keyword>
<organism evidence="1 2">
    <name type="scientific">Ammoniphilus resinae</name>
    <dbReference type="NCBI Taxonomy" id="861532"/>
    <lineage>
        <taxon>Bacteria</taxon>
        <taxon>Bacillati</taxon>
        <taxon>Bacillota</taxon>
        <taxon>Bacilli</taxon>
        <taxon>Bacillales</taxon>
        <taxon>Paenibacillaceae</taxon>
        <taxon>Aneurinibacillus group</taxon>
        <taxon>Ammoniphilus</taxon>
    </lineage>
</organism>
<dbReference type="EC" id="1.8.1.4" evidence="1"/>
<evidence type="ECO:0000313" key="1">
    <source>
        <dbReference type="EMBL" id="MBP1930811.1"/>
    </source>
</evidence>